<dbReference type="Proteomes" id="UP001500631">
    <property type="component" value="Unassembled WGS sequence"/>
</dbReference>
<feature type="transmembrane region" description="Helical" evidence="9">
    <location>
        <begin position="315"/>
        <end position="340"/>
    </location>
</feature>
<dbReference type="EMBL" id="BAABKE010000003">
    <property type="protein sequence ID" value="GAA5098006.1"/>
    <property type="molecule type" value="Genomic_DNA"/>
</dbReference>
<keyword evidence="11" id="KW-1185">Reference proteome</keyword>
<dbReference type="NCBIfam" id="TIGR00796">
    <property type="entry name" value="livcs"/>
    <property type="match status" value="1"/>
</dbReference>
<evidence type="ECO:0000256" key="6">
    <source>
        <dbReference type="ARBA" id="ARBA00022970"/>
    </source>
</evidence>
<keyword evidence="8 9" id="KW-0472">Membrane</keyword>
<feature type="transmembrane region" description="Helical" evidence="9">
    <location>
        <begin position="6"/>
        <end position="25"/>
    </location>
</feature>
<evidence type="ECO:0000256" key="4">
    <source>
        <dbReference type="ARBA" id="ARBA00022475"/>
    </source>
</evidence>
<protein>
    <recommendedName>
        <fullName evidence="9">Branched-chain amino acid transport system carrier protein</fullName>
    </recommendedName>
</protein>
<accession>A0ABP9MK91</accession>
<comment type="caution">
    <text evidence="10">The sequence shown here is derived from an EMBL/GenBank/DDBJ whole genome shotgun (WGS) entry which is preliminary data.</text>
</comment>
<keyword evidence="6 9" id="KW-0029">Amino-acid transport</keyword>
<comment type="subcellular location">
    <subcellularLocation>
        <location evidence="9">Cell inner membrane</location>
        <topology evidence="9">Multi-pass membrane protein</topology>
    </subcellularLocation>
    <subcellularLocation>
        <location evidence="1">Cell membrane</location>
        <topology evidence="1">Multi-pass membrane protein</topology>
    </subcellularLocation>
</comment>
<feature type="transmembrane region" description="Helical" evidence="9">
    <location>
        <begin position="179"/>
        <end position="197"/>
    </location>
</feature>
<evidence type="ECO:0000256" key="8">
    <source>
        <dbReference type="ARBA" id="ARBA00023136"/>
    </source>
</evidence>
<reference evidence="11" key="1">
    <citation type="journal article" date="2019" name="Int. J. Syst. Evol. Microbiol.">
        <title>The Global Catalogue of Microorganisms (GCM) 10K type strain sequencing project: providing services to taxonomists for standard genome sequencing and annotation.</title>
        <authorList>
            <consortium name="The Broad Institute Genomics Platform"/>
            <consortium name="The Broad Institute Genome Sequencing Center for Infectious Disease"/>
            <person name="Wu L."/>
            <person name="Ma J."/>
        </authorList>
    </citation>
    <scope>NUCLEOTIDE SEQUENCE [LARGE SCALE GENOMIC DNA]</scope>
    <source>
        <strain evidence="11">JCM 18424</strain>
    </source>
</reference>
<feature type="transmembrane region" description="Helical" evidence="9">
    <location>
        <begin position="73"/>
        <end position="95"/>
    </location>
</feature>
<evidence type="ECO:0000313" key="10">
    <source>
        <dbReference type="EMBL" id="GAA5098006.1"/>
    </source>
</evidence>
<feature type="transmembrane region" description="Helical" evidence="9">
    <location>
        <begin position="37"/>
        <end position="61"/>
    </location>
</feature>
<evidence type="ECO:0000256" key="2">
    <source>
        <dbReference type="ARBA" id="ARBA00008540"/>
    </source>
</evidence>
<feature type="transmembrane region" description="Helical" evidence="9">
    <location>
        <begin position="378"/>
        <end position="400"/>
    </location>
</feature>
<dbReference type="PANTHER" id="PTHR30588">
    <property type="entry name" value="BRANCHED-CHAIN AMINO ACID TRANSPORT SYSTEM 2 CARRIER PROTEIN"/>
    <property type="match status" value="1"/>
</dbReference>
<evidence type="ECO:0000256" key="7">
    <source>
        <dbReference type="ARBA" id="ARBA00022989"/>
    </source>
</evidence>
<dbReference type="RefSeq" id="WP_077925194.1">
    <property type="nucleotide sequence ID" value="NZ_BAABKE010000003.1"/>
</dbReference>
<proteinExistence type="inferred from homology"/>
<evidence type="ECO:0000256" key="5">
    <source>
        <dbReference type="ARBA" id="ARBA00022692"/>
    </source>
</evidence>
<sequence length="471" mass="50888">MTVRKITAIGFMLFAIFFGAGNLIFPPNAGWLSGGSFTPAIIGFVITGVGLPLLGIIAGSFSEEGFITETKRISVAFSVIFMVAIYLTIGPFFAIPRTATVSYEMALVPLIKADGGILHGIFLSIAEGLKSMFYANDASVTALSMVGKVGLFFYTVLFFALAFWLSYNPTKIVDRVGQILTPALLITMVILIIISFAKLNVPIIEVDEAYQLAPFAKGFVEGYQTMDTIAAVAFSIIVLKAVRAYGINNQKDLFKYSSYAALIAGVALGIIYIALGWIGNHFPIDEAALAAAGQDRGTFILTEVAYLTMGTFGKVILGIIVGLACLTTAIGLIVSISSYFHGLIPKISYKQFAIIFTLISFGLANQGLAQIIKGAIPVLLIVYPITITLIVLIFIDKLLVPLDRIELQITTYVVLFVSISTVFFPTAGFVKMLPLNDISMGWVVPGVFAFLASIHINNNILLKKTRKDFNK</sequence>
<feature type="transmembrane region" description="Helical" evidence="9">
    <location>
        <begin position="352"/>
        <end position="372"/>
    </location>
</feature>
<feature type="transmembrane region" description="Helical" evidence="9">
    <location>
        <begin position="146"/>
        <end position="167"/>
    </location>
</feature>
<feature type="transmembrane region" description="Helical" evidence="9">
    <location>
        <begin position="228"/>
        <end position="247"/>
    </location>
</feature>
<keyword evidence="4" id="KW-1003">Cell membrane</keyword>
<dbReference type="PANTHER" id="PTHR30588:SF7">
    <property type="entry name" value="BRANCHED-CHAIN AMINO ACID CARRIER PROTEIN SAOUHSC_01411-RELATED"/>
    <property type="match status" value="1"/>
</dbReference>
<evidence type="ECO:0000313" key="11">
    <source>
        <dbReference type="Proteomes" id="UP001500631"/>
    </source>
</evidence>
<evidence type="ECO:0000256" key="1">
    <source>
        <dbReference type="ARBA" id="ARBA00004651"/>
    </source>
</evidence>
<keyword evidence="7 9" id="KW-1133">Transmembrane helix</keyword>
<organism evidence="10 11">
    <name type="scientific">Wohlfahrtiimonas larvae</name>
    <dbReference type="NCBI Taxonomy" id="1157986"/>
    <lineage>
        <taxon>Bacteria</taxon>
        <taxon>Pseudomonadati</taxon>
        <taxon>Pseudomonadota</taxon>
        <taxon>Gammaproteobacteria</taxon>
        <taxon>Cardiobacteriales</taxon>
        <taxon>Ignatzschineriaceae</taxon>
        <taxon>Wohlfahrtiimonas</taxon>
    </lineage>
</organism>
<keyword evidence="5 9" id="KW-0812">Transmembrane</keyword>
<name>A0ABP9MK91_9GAMM</name>
<feature type="transmembrane region" description="Helical" evidence="9">
    <location>
        <begin position="442"/>
        <end position="462"/>
    </location>
</feature>
<comment type="similarity">
    <text evidence="2 9">Belongs to the branched chain amino acid transporter family.</text>
</comment>
<evidence type="ECO:0000256" key="3">
    <source>
        <dbReference type="ARBA" id="ARBA00022448"/>
    </source>
</evidence>
<keyword evidence="3 9" id="KW-0813">Transport</keyword>
<feature type="transmembrane region" description="Helical" evidence="9">
    <location>
        <begin position="412"/>
        <end position="430"/>
    </location>
</feature>
<dbReference type="InterPro" id="IPR004685">
    <property type="entry name" value="Brnchd-chn_aa_trnsp_Livcs"/>
</dbReference>
<dbReference type="Pfam" id="PF05525">
    <property type="entry name" value="Branch_AA_trans"/>
    <property type="match status" value="2"/>
</dbReference>
<feature type="transmembrane region" description="Helical" evidence="9">
    <location>
        <begin position="259"/>
        <end position="279"/>
    </location>
</feature>
<comment type="function">
    <text evidence="9">Component of the transport system for branched-chain amino acids.</text>
</comment>
<gene>
    <name evidence="10" type="primary">brnQ_1</name>
    <name evidence="10" type="ORF">GCM10023338_09950</name>
</gene>
<evidence type="ECO:0000256" key="9">
    <source>
        <dbReference type="RuleBase" id="RU362122"/>
    </source>
</evidence>